<proteinExistence type="predicted"/>
<comment type="caution">
    <text evidence="1">The sequence shown here is derived from an EMBL/GenBank/DDBJ whole genome shotgun (WGS) entry which is preliminary data.</text>
</comment>
<dbReference type="OrthoDB" id="77878at2759"/>
<dbReference type="EMBL" id="CAJVCH010547517">
    <property type="protein sequence ID" value="CAG7828431.1"/>
    <property type="molecule type" value="Genomic_DNA"/>
</dbReference>
<protein>
    <recommendedName>
        <fullName evidence="3">Transmembrane protein 53</fullName>
    </recommendedName>
</protein>
<organism evidence="1 2">
    <name type="scientific">Allacma fusca</name>
    <dbReference type="NCBI Taxonomy" id="39272"/>
    <lineage>
        <taxon>Eukaryota</taxon>
        <taxon>Metazoa</taxon>
        <taxon>Ecdysozoa</taxon>
        <taxon>Arthropoda</taxon>
        <taxon>Hexapoda</taxon>
        <taxon>Collembola</taxon>
        <taxon>Symphypleona</taxon>
        <taxon>Sminthuridae</taxon>
        <taxon>Allacma</taxon>
    </lineage>
</organism>
<dbReference type="Proteomes" id="UP000708208">
    <property type="component" value="Unassembled WGS sequence"/>
</dbReference>
<evidence type="ECO:0000313" key="2">
    <source>
        <dbReference type="Proteomes" id="UP000708208"/>
    </source>
</evidence>
<sequence length="337" mass="38712">MILAERLRMILPKAGKVLQNGNPMFRKALTPLMILHGVTPQQPNRTLTNKTLTKSIELVTNSTKEIKVNAANPLQLQVDKTLGSDEVRPLTILLCWMMSQKKHVLKYAKFYLDQGFDVLTVSITPWQLLWPVTGSQVIAKDILSFVSLNDQYKTTMLHGFSVGGYLWGEVLNLMMQDQQKYQPFIDRIVGQIWDSVVDFEGIPTGLPKAVFPRQQVLQSSLEKYVTYHMARFHETATKHYLQSSRQYHDNIVRAPALFFCSLDDPVGSKAGIQKVIDKWELNGIKVYLKAWESSPHVSHLHHHPEEYQQEMKAFLEKLGLVPYPEKFHQKIKSRSRS</sequence>
<dbReference type="InterPro" id="IPR008547">
    <property type="entry name" value="DUF829_TMEM53"/>
</dbReference>
<name>A0A8J2PUF2_9HEXA</name>
<dbReference type="Pfam" id="PF05705">
    <property type="entry name" value="DUF829"/>
    <property type="match status" value="1"/>
</dbReference>
<evidence type="ECO:0000313" key="1">
    <source>
        <dbReference type="EMBL" id="CAG7828431.1"/>
    </source>
</evidence>
<evidence type="ECO:0008006" key="3">
    <source>
        <dbReference type="Google" id="ProtNLM"/>
    </source>
</evidence>
<dbReference type="PANTHER" id="PTHR20908">
    <property type="entry name" value="LD15586P"/>
    <property type="match status" value="1"/>
</dbReference>
<gene>
    <name evidence="1" type="ORF">AFUS01_LOCUS38359</name>
</gene>
<keyword evidence="2" id="KW-1185">Reference proteome</keyword>
<dbReference type="PANTHER" id="PTHR20908:SF1">
    <property type="entry name" value="LD15586P"/>
    <property type="match status" value="1"/>
</dbReference>
<dbReference type="AlphaFoldDB" id="A0A8J2PUF2"/>
<accession>A0A8J2PUF2</accession>
<reference evidence="1" key="1">
    <citation type="submission" date="2021-06" db="EMBL/GenBank/DDBJ databases">
        <authorList>
            <person name="Hodson N. C."/>
            <person name="Mongue J. A."/>
            <person name="Jaron S. K."/>
        </authorList>
    </citation>
    <scope>NUCLEOTIDE SEQUENCE</scope>
</reference>
<dbReference type="GO" id="GO:0017171">
    <property type="term" value="F:serine hydrolase activity"/>
    <property type="evidence" value="ECO:0007669"/>
    <property type="project" value="TreeGrafter"/>
</dbReference>